<dbReference type="PANTHER" id="PTHR31151:SF0">
    <property type="entry name" value="PROLINE-TRNA LIGASE (DUF1680)"/>
    <property type="match status" value="1"/>
</dbReference>
<protein>
    <recommendedName>
        <fullName evidence="6">Non-reducing end beta-L-arabinofuranosidase</fullName>
    </recommendedName>
</protein>
<dbReference type="KEGG" id="agv:OJF2_31410"/>
<dbReference type="Pfam" id="PF07944">
    <property type="entry name" value="Beta-AFase-like_GH127_cat"/>
    <property type="match status" value="1"/>
</dbReference>
<sequence length="672" mass="73921" precursor="true">MRRTPALLSIAILLPSLAAPAPAQTPKAAGAEGRTGTLPETAFRPLPLGAVRPAGWLREQLKIQAAGLGGHLDEFWPDIKDSAWIGGKSEGWERVPYWLDGIVPLAYLLDDPALRAKAKRFVDYILEHQHPDGWLGPIGDTAGHQPYDAWPLFPLLKALAQYQEATGDPRVVPAMRKCARRIEKAMDDRPLESWAKMRVADLAVPMIWLSARSGEAWPLDVARKAYAQGYDWRAHFEDFRFTGQAGVKYDLDNHGVNNGMGLKYAGVRYLLTGDPGDRSAIGTMLEKLDRYHGQPTGMFTCDEHLAGRNPSHGTELCTVVEALYSLELLAAITGDARLGDRLEKIAFNALPATFKKDMTAHQYDQQANQVLCTRDGDHIYTTNGPDSNLYGLEPHFGCCAANFHQGWPKLASSLWMRSADGGLAAIAYAPCVIETEVKGTPVRVEVRTDYPFRDDVEIRVTTTGAVNFPLRLRIPGWAKGAKVTSDVLAVGPGSAEVSPDRREIAAEPGRYLELNRTWAKTMKVSLRLPAGPRLYEGDNDSVAVERGPLVYSLSVGAEWRKVKDNPQFADWEVRPTSAWNYALEIDREHPGRSITFEERPIQASPFATEAPAVVARVKGRRLPGWTIEKGAAARPPASPARSEAPEEELTLVPYGCTDLRVTEFPTLGGPAR</sequence>
<dbReference type="InterPro" id="IPR012878">
    <property type="entry name" value="Beta-AFase-like_GH127_cat"/>
</dbReference>
<dbReference type="Proteomes" id="UP000324233">
    <property type="component" value="Chromosome"/>
</dbReference>
<evidence type="ECO:0000313" key="4">
    <source>
        <dbReference type="EMBL" id="QEH34600.1"/>
    </source>
</evidence>
<keyword evidence="5" id="KW-1185">Reference proteome</keyword>
<name>A0A5B9W3R8_9BACT</name>
<dbReference type="SUPFAM" id="SSF48208">
    <property type="entry name" value="Six-hairpin glycosidases"/>
    <property type="match status" value="1"/>
</dbReference>
<accession>A0A5B9W3R8</accession>
<feature type="chain" id="PRO_5022884843" description="Non-reducing end beta-L-arabinofuranosidase" evidence="1">
    <location>
        <begin position="24"/>
        <end position="672"/>
    </location>
</feature>
<feature type="signal peptide" evidence="1">
    <location>
        <begin position="1"/>
        <end position="23"/>
    </location>
</feature>
<evidence type="ECO:0000259" key="3">
    <source>
        <dbReference type="Pfam" id="PF20736"/>
    </source>
</evidence>
<proteinExistence type="predicted"/>
<dbReference type="EMBL" id="CP042997">
    <property type="protein sequence ID" value="QEH34600.1"/>
    <property type="molecule type" value="Genomic_DNA"/>
</dbReference>
<dbReference type="Pfam" id="PF20736">
    <property type="entry name" value="Glyco_hydro127M"/>
    <property type="match status" value="1"/>
</dbReference>
<evidence type="ECO:0000256" key="1">
    <source>
        <dbReference type="SAM" id="SignalP"/>
    </source>
</evidence>
<keyword evidence="1" id="KW-0732">Signal</keyword>
<evidence type="ECO:0000259" key="2">
    <source>
        <dbReference type="Pfam" id="PF07944"/>
    </source>
</evidence>
<dbReference type="AlphaFoldDB" id="A0A5B9W3R8"/>
<dbReference type="OrthoDB" id="9757939at2"/>
<dbReference type="RefSeq" id="WP_148594497.1">
    <property type="nucleotide sequence ID" value="NZ_CP042997.1"/>
</dbReference>
<evidence type="ECO:0000313" key="5">
    <source>
        <dbReference type="Proteomes" id="UP000324233"/>
    </source>
</evidence>
<gene>
    <name evidence="4" type="ORF">OJF2_31410</name>
</gene>
<feature type="domain" description="Non-reducing end beta-L-arabinofuranosidase-like GH127 middle" evidence="3">
    <location>
        <begin position="427"/>
        <end position="529"/>
    </location>
</feature>
<organism evidence="4 5">
    <name type="scientific">Aquisphaera giovannonii</name>
    <dbReference type="NCBI Taxonomy" id="406548"/>
    <lineage>
        <taxon>Bacteria</taxon>
        <taxon>Pseudomonadati</taxon>
        <taxon>Planctomycetota</taxon>
        <taxon>Planctomycetia</taxon>
        <taxon>Isosphaerales</taxon>
        <taxon>Isosphaeraceae</taxon>
        <taxon>Aquisphaera</taxon>
    </lineage>
</organism>
<reference evidence="4 5" key="1">
    <citation type="submission" date="2019-08" db="EMBL/GenBank/DDBJ databases">
        <title>Deep-cultivation of Planctomycetes and their phenomic and genomic characterization uncovers novel biology.</title>
        <authorList>
            <person name="Wiegand S."/>
            <person name="Jogler M."/>
            <person name="Boedeker C."/>
            <person name="Pinto D."/>
            <person name="Vollmers J."/>
            <person name="Rivas-Marin E."/>
            <person name="Kohn T."/>
            <person name="Peeters S.H."/>
            <person name="Heuer A."/>
            <person name="Rast P."/>
            <person name="Oberbeckmann S."/>
            <person name="Bunk B."/>
            <person name="Jeske O."/>
            <person name="Meyerdierks A."/>
            <person name="Storesund J.E."/>
            <person name="Kallscheuer N."/>
            <person name="Luecker S."/>
            <person name="Lage O.M."/>
            <person name="Pohl T."/>
            <person name="Merkel B.J."/>
            <person name="Hornburger P."/>
            <person name="Mueller R.-W."/>
            <person name="Bruemmer F."/>
            <person name="Labrenz M."/>
            <person name="Spormann A.M."/>
            <person name="Op den Camp H."/>
            <person name="Overmann J."/>
            <person name="Amann R."/>
            <person name="Jetten M.S.M."/>
            <person name="Mascher T."/>
            <person name="Medema M.H."/>
            <person name="Devos D.P."/>
            <person name="Kaster A.-K."/>
            <person name="Ovreas L."/>
            <person name="Rohde M."/>
            <person name="Galperin M.Y."/>
            <person name="Jogler C."/>
        </authorList>
    </citation>
    <scope>NUCLEOTIDE SEQUENCE [LARGE SCALE GENOMIC DNA]</scope>
    <source>
        <strain evidence="4 5">OJF2</strain>
    </source>
</reference>
<dbReference type="InterPro" id="IPR049046">
    <property type="entry name" value="Beta-AFase-like_GH127_middle"/>
</dbReference>
<feature type="domain" description="Non-reducing end beta-L-arabinofuranosidase-like GH127 catalytic" evidence="2">
    <location>
        <begin position="97"/>
        <end position="411"/>
    </location>
</feature>
<dbReference type="InterPro" id="IPR008928">
    <property type="entry name" value="6-hairpin_glycosidase_sf"/>
</dbReference>
<dbReference type="GO" id="GO:0005975">
    <property type="term" value="P:carbohydrate metabolic process"/>
    <property type="evidence" value="ECO:0007669"/>
    <property type="project" value="InterPro"/>
</dbReference>
<evidence type="ECO:0008006" key="6">
    <source>
        <dbReference type="Google" id="ProtNLM"/>
    </source>
</evidence>
<dbReference type="PANTHER" id="PTHR31151">
    <property type="entry name" value="PROLINE-TRNA LIGASE (DUF1680)"/>
    <property type="match status" value="1"/>
</dbReference>